<accession>A0A9W7YB23</accession>
<feature type="compositionally biased region" description="Low complexity" evidence="4">
    <location>
        <begin position="315"/>
        <end position="327"/>
    </location>
</feature>
<keyword evidence="3" id="KW-0539">Nucleus</keyword>
<keyword evidence="6" id="KW-1185">Reference proteome</keyword>
<dbReference type="GO" id="GO:0000785">
    <property type="term" value="C:chromatin"/>
    <property type="evidence" value="ECO:0007669"/>
    <property type="project" value="TreeGrafter"/>
</dbReference>
<dbReference type="GO" id="GO:0032454">
    <property type="term" value="F:histone H3K9 demethylase activity"/>
    <property type="evidence" value="ECO:0007669"/>
    <property type="project" value="InterPro"/>
</dbReference>
<gene>
    <name evidence="5" type="primary">KDM3B</name>
    <name evidence="5" type="ORF">LPJ61_004325</name>
</gene>
<organism evidence="5 6">
    <name type="scientific">Coemansia biformis</name>
    <dbReference type="NCBI Taxonomy" id="1286918"/>
    <lineage>
        <taxon>Eukaryota</taxon>
        <taxon>Fungi</taxon>
        <taxon>Fungi incertae sedis</taxon>
        <taxon>Zoopagomycota</taxon>
        <taxon>Kickxellomycotina</taxon>
        <taxon>Kickxellomycetes</taxon>
        <taxon>Kickxellales</taxon>
        <taxon>Kickxellaceae</taxon>
        <taxon>Coemansia</taxon>
    </lineage>
</organism>
<feature type="non-terminal residue" evidence="5">
    <location>
        <position position="735"/>
    </location>
</feature>
<comment type="subcellular location">
    <subcellularLocation>
        <location evidence="1">Nucleus</location>
    </subcellularLocation>
</comment>
<evidence type="ECO:0000313" key="6">
    <source>
        <dbReference type="Proteomes" id="UP001143981"/>
    </source>
</evidence>
<dbReference type="Proteomes" id="UP001143981">
    <property type="component" value="Unassembled WGS sequence"/>
</dbReference>
<dbReference type="PANTHER" id="PTHR12549">
    <property type="entry name" value="JMJC DOMAIN-CONTAINING HISTONE DEMETHYLATION PROTEIN"/>
    <property type="match status" value="1"/>
</dbReference>
<dbReference type="PANTHER" id="PTHR12549:SF38">
    <property type="entry name" value="JMJC DOMAIN-CONTAINING HISTONE DEMETHYLASE 2, ISOFORM A"/>
    <property type="match status" value="1"/>
</dbReference>
<evidence type="ECO:0000256" key="2">
    <source>
        <dbReference type="ARBA" id="ARBA00022723"/>
    </source>
</evidence>
<dbReference type="GO" id="GO:0003712">
    <property type="term" value="F:transcription coregulator activity"/>
    <property type="evidence" value="ECO:0007669"/>
    <property type="project" value="TreeGrafter"/>
</dbReference>
<dbReference type="AlphaFoldDB" id="A0A9W7YB23"/>
<evidence type="ECO:0000256" key="3">
    <source>
        <dbReference type="ARBA" id="ARBA00023242"/>
    </source>
</evidence>
<dbReference type="GO" id="GO:0006357">
    <property type="term" value="P:regulation of transcription by RNA polymerase II"/>
    <property type="evidence" value="ECO:0007669"/>
    <property type="project" value="TreeGrafter"/>
</dbReference>
<dbReference type="InterPro" id="IPR045109">
    <property type="entry name" value="LSDs-like"/>
</dbReference>
<evidence type="ECO:0000256" key="1">
    <source>
        <dbReference type="ARBA" id="ARBA00004123"/>
    </source>
</evidence>
<dbReference type="GO" id="GO:0046872">
    <property type="term" value="F:metal ion binding"/>
    <property type="evidence" value="ECO:0007669"/>
    <property type="project" value="UniProtKB-KW"/>
</dbReference>
<dbReference type="EMBL" id="JANBOI010000944">
    <property type="protein sequence ID" value="KAJ1727920.1"/>
    <property type="molecule type" value="Genomic_DNA"/>
</dbReference>
<keyword evidence="2" id="KW-0479">Metal-binding</keyword>
<dbReference type="OrthoDB" id="1667110at2759"/>
<name>A0A9W7YB23_9FUNG</name>
<dbReference type="Gene3D" id="2.60.120.650">
    <property type="entry name" value="Cupin"/>
    <property type="match status" value="1"/>
</dbReference>
<evidence type="ECO:0000256" key="4">
    <source>
        <dbReference type="SAM" id="MobiDB-lite"/>
    </source>
</evidence>
<comment type="caution">
    <text evidence="5">The sequence shown here is derived from an EMBL/GenBank/DDBJ whole genome shotgun (WGS) entry which is preliminary data.</text>
</comment>
<protein>
    <submittedName>
        <fullName evidence="5">Lysine-specific demethylase 3B</fullName>
    </submittedName>
</protein>
<proteinExistence type="predicted"/>
<reference evidence="5" key="1">
    <citation type="submission" date="2022-07" db="EMBL/GenBank/DDBJ databases">
        <title>Phylogenomic reconstructions and comparative analyses of Kickxellomycotina fungi.</title>
        <authorList>
            <person name="Reynolds N.K."/>
            <person name="Stajich J.E."/>
            <person name="Barry K."/>
            <person name="Grigoriev I.V."/>
            <person name="Crous P."/>
            <person name="Smith M.E."/>
        </authorList>
    </citation>
    <scope>NUCLEOTIDE SEQUENCE</scope>
    <source>
        <strain evidence="5">BCRC 34381</strain>
    </source>
</reference>
<dbReference type="GO" id="GO:0031490">
    <property type="term" value="F:chromatin DNA binding"/>
    <property type="evidence" value="ECO:0007669"/>
    <property type="project" value="TreeGrafter"/>
</dbReference>
<feature type="region of interest" description="Disordered" evidence="4">
    <location>
        <begin position="101"/>
        <end position="124"/>
    </location>
</feature>
<evidence type="ECO:0000313" key="5">
    <source>
        <dbReference type="EMBL" id="KAJ1727920.1"/>
    </source>
</evidence>
<feature type="region of interest" description="Disordered" evidence="4">
    <location>
        <begin position="315"/>
        <end position="345"/>
    </location>
</feature>
<dbReference type="SUPFAM" id="SSF51197">
    <property type="entry name" value="Clavaminate synthase-like"/>
    <property type="match status" value="1"/>
</dbReference>
<sequence length="735" mass="81275">MPPRLVRVAFDAQAAADDGDLLDPMMCVAAFRIATGRAPSGPPDLQCVRRVWVAEMTRLRQGVRRSSRSTRAMVDYSIGNELTSLQPGVANSSAAAAKRLAAGGERKKSTGKRARAEQSSTAQSDATVSIAEQINASGEALRVKTADNRPDAALLVREDGFIPLVFPRMNNEPPHCLADPRASKQLGKTRRQVQAVHEFAVDGFPVPLHPDRWLQQQREKYCQWLMDTVRCRSVTVENEVQDPRQSNCYCRFRAVRLVTTITMILSSGESVTRYLLVPIFCDEKNADKSTRLLVSPLSIPACCVDQGFGGIGDSLSSSSSSSSSSSDVDIDGSGGSRDRKRRSEQQDEEWADFYNLLTTASTLQVALDAIRGLIGDDVYGPADDGLEYLAHPQLGCSGAPCVRRAMAPGNRQFCDICATSILGAHYACSGCWLELCPRCFAEWDDSAVERRVVDLDQGEAAPRISMCKRLGRAGGRLRAAALHQRQQFLRVSLLSVADVDAVAQKTQEMIRLCGTLMCDVDCGGLVSASELSTFDAQVLRLCHRSRQMHRLAAWELPVVSVAPGELSTREFSRLWRRGHVVVVRGLLDQLDGSIWEPEWWIRNFGYEMVNILDCARGAEPAGVWPLRDFYRLFDGPDDCHQALFDQTMEDSSDWPAHRDRVRSSILKLKDWPPADDFQTRLPEHFARFMGALPFPEYTQRQGRFNLASCLPAEFVPPDLGPKMYCAYGSSDAEGG</sequence>
<dbReference type="GO" id="GO:0000118">
    <property type="term" value="C:histone deacetylase complex"/>
    <property type="evidence" value="ECO:0007669"/>
    <property type="project" value="TreeGrafter"/>
</dbReference>